<sequence>MQWDPTGCDTHHHVDTLIYYSTLIISRTHGSDHELRFGYTPVNLFDRQRDSQTTLVSPVVSDNVLGSTAVSVHGAELLAASSLFCPQTWQARPNYAPHGGVQCLLLQHLVRVLVDGCCC</sequence>
<dbReference type="AlphaFoldDB" id="A0A9N7Y9N9"/>
<organism evidence="1 2">
    <name type="scientific">Pleuronectes platessa</name>
    <name type="common">European plaice</name>
    <dbReference type="NCBI Taxonomy" id="8262"/>
    <lineage>
        <taxon>Eukaryota</taxon>
        <taxon>Metazoa</taxon>
        <taxon>Chordata</taxon>
        <taxon>Craniata</taxon>
        <taxon>Vertebrata</taxon>
        <taxon>Euteleostomi</taxon>
        <taxon>Actinopterygii</taxon>
        <taxon>Neopterygii</taxon>
        <taxon>Teleostei</taxon>
        <taxon>Neoteleostei</taxon>
        <taxon>Acanthomorphata</taxon>
        <taxon>Carangaria</taxon>
        <taxon>Pleuronectiformes</taxon>
        <taxon>Pleuronectoidei</taxon>
        <taxon>Pleuronectidae</taxon>
        <taxon>Pleuronectes</taxon>
    </lineage>
</organism>
<reference evidence="1" key="1">
    <citation type="submission" date="2020-03" db="EMBL/GenBank/DDBJ databases">
        <authorList>
            <person name="Weist P."/>
        </authorList>
    </citation>
    <scope>NUCLEOTIDE SEQUENCE</scope>
</reference>
<name>A0A9N7Y9N9_PLEPL</name>
<accession>A0A9N7Y9N9</accession>
<evidence type="ECO:0000313" key="2">
    <source>
        <dbReference type="Proteomes" id="UP001153269"/>
    </source>
</evidence>
<dbReference type="Proteomes" id="UP001153269">
    <property type="component" value="Unassembled WGS sequence"/>
</dbReference>
<gene>
    <name evidence="1" type="ORF">PLEPLA_LOCUS5814</name>
</gene>
<proteinExistence type="predicted"/>
<keyword evidence="2" id="KW-1185">Reference proteome</keyword>
<evidence type="ECO:0000313" key="1">
    <source>
        <dbReference type="EMBL" id="CAB1417992.1"/>
    </source>
</evidence>
<protein>
    <submittedName>
        <fullName evidence="1">Uncharacterized protein</fullName>
    </submittedName>
</protein>
<comment type="caution">
    <text evidence="1">The sequence shown here is derived from an EMBL/GenBank/DDBJ whole genome shotgun (WGS) entry which is preliminary data.</text>
</comment>
<dbReference type="EMBL" id="CADEAL010000297">
    <property type="protein sequence ID" value="CAB1417992.1"/>
    <property type="molecule type" value="Genomic_DNA"/>
</dbReference>